<feature type="transmembrane region" description="Helical" evidence="1">
    <location>
        <begin position="157"/>
        <end position="176"/>
    </location>
</feature>
<feature type="transmembrane region" description="Helical" evidence="1">
    <location>
        <begin position="129"/>
        <end position="150"/>
    </location>
</feature>
<dbReference type="OrthoDB" id="3625422at2"/>
<proteinExistence type="predicted"/>
<accession>A0A511DC26</accession>
<feature type="transmembrane region" description="Helical" evidence="1">
    <location>
        <begin position="74"/>
        <end position="96"/>
    </location>
</feature>
<feature type="transmembrane region" description="Helical" evidence="1">
    <location>
        <begin position="12"/>
        <end position="29"/>
    </location>
</feature>
<gene>
    <name evidence="2" type="ORF">PSU4_12960</name>
</gene>
<keyword evidence="1" id="KW-0812">Transmembrane</keyword>
<sequence>MTVTVTGLTRAAGLATAASGLLFGLVQVIHPVETVAAVTTTGWAVTHHLTLLMAVLGLAGIAGVYLSQVRRAGIVGLVGWLAFSAFYLLTTAYTFVEAFVLPELAGAAPRIVDELLAIPGGGDTGGLGAVAAFGPVSFGAYLVGGVLLGIALFRARVLARWASALLAVGPVLTLAVPLVPHSLLRLAALPVAVALVGLGVSLWQRRPETAPLVDVPTVR</sequence>
<name>A0A511DC26_9PSEU</name>
<keyword evidence="1" id="KW-1133">Transmembrane helix</keyword>
<keyword evidence="3" id="KW-1185">Reference proteome</keyword>
<evidence type="ECO:0000313" key="2">
    <source>
        <dbReference type="EMBL" id="GEL22342.1"/>
    </source>
</evidence>
<feature type="transmembrane region" description="Helical" evidence="1">
    <location>
        <begin position="49"/>
        <end position="67"/>
    </location>
</feature>
<reference evidence="2 3" key="1">
    <citation type="submission" date="2019-07" db="EMBL/GenBank/DDBJ databases">
        <title>Whole genome shotgun sequence of Pseudonocardia sulfidoxydans NBRC 16205.</title>
        <authorList>
            <person name="Hosoyama A."/>
            <person name="Uohara A."/>
            <person name="Ohji S."/>
            <person name="Ichikawa N."/>
        </authorList>
    </citation>
    <scope>NUCLEOTIDE SEQUENCE [LARGE SCALE GENOMIC DNA]</scope>
    <source>
        <strain evidence="2 3">NBRC 16205</strain>
    </source>
</reference>
<evidence type="ECO:0000256" key="1">
    <source>
        <dbReference type="SAM" id="Phobius"/>
    </source>
</evidence>
<dbReference type="AlphaFoldDB" id="A0A511DC26"/>
<organism evidence="2 3">
    <name type="scientific">Pseudonocardia sulfidoxydans NBRC 16205</name>
    <dbReference type="NCBI Taxonomy" id="1223511"/>
    <lineage>
        <taxon>Bacteria</taxon>
        <taxon>Bacillati</taxon>
        <taxon>Actinomycetota</taxon>
        <taxon>Actinomycetes</taxon>
        <taxon>Pseudonocardiales</taxon>
        <taxon>Pseudonocardiaceae</taxon>
        <taxon>Pseudonocardia</taxon>
    </lineage>
</organism>
<dbReference type="RefSeq" id="WP_147103424.1">
    <property type="nucleotide sequence ID" value="NZ_BJVJ01000008.1"/>
</dbReference>
<comment type="caution">
    <text evidence="2">The sequence shown here is derived from an EMBL/GenBank/DDBJ whole genome shotgun (WGS) entry which is preliminary data.</text>
</comment>
<evidence type="ECO:0008006" key="4">
    <source>
        <dbReference type="Google" id="ProtNLM"/>
    </source>
</evidence>
<dbReference type="EMBL" id="BJVJ01000008">
    <property type="protein sequence ID" value="GEL22342.1"/>
    <property type="molecule type" value="Genomic_DNA"/>
</dbReference>
<dbReference type="Proteomes" id="UP000321685">
    <property type="component" value="Unassembled WGS sequence"/>
</dbReference>
<feature type="transmembrane region" description="Helical" evidence="1">
    <location>
        <begin position="182"/>
        <end position="203"/>
    </location>
</feature>
<evidence type="ECO:0000313" key="3">
    <source>
        <dbReference type="Proteomes" id="UP000321685"/>
    </source>
</evidence>
<protein>
    <recommendedName>
        <fullName evidence="4">DUF4386 domain-containing protein</fullName>
    </recommendedName>
</protein>
<keyword evidence="1" id="KW-0472">Membrane</keyword>